<gene>
    <name evidence="2" type="ORF">HDA43_001015</name>
</gene>
<keyword evidence="2" id="KW-0238">DNA-binding</keyword>
<dbReference type="EMBL" id="JACCCO010000001">
    <property type="protein sequence ID" value="NYF38856.1"/>
    <property type="molecule type" value="Genomic_DNA"/>
</dbReference>
<protein>
    <submittedName>
        <fullName evidence="2">DNA-binding Lrp family transcriptional regulator</fullName>
    </submittedName>
</protein>
<evidence type="ECO:0000313" key="3">
    <source>
        <dbReference type="Proteomes" id="UP000576393"/>
    </source>
</evidence>
<dbReference type="Proteomes" id="UP000576393">
    <property type="component" value="Unassembled WGS sequence"/>
</dbReference>
<proteinExistence type="predicted"/>
<dbReference type="InterPro" id="IPR019887">
    <property type="entry name" value="Tscrpt_reg_AsnC/Lrp_C"/>
</dbReference>
<dbReference type="PANTHER" id="PTHR30154:SF34">
    <property type="entry name" value="TRANSCRIPTIONAL REGULATOR AZLB"/>
    <property type="match status" value="1"/>
</dbReference>
<evidence type="ECO:0000313" key="2">
    <source>
        <dbReference type="EMBL" id="NYF38856.1"/>
    </source>
</evidence>
<dbReference type="SUPFAM" id="SSF54909">
    <property type="entry name" value="Dimeric alpha+beta barrel"/>
    <property type="match status" value="1"/>
</dbReference>
<dbReference type="GO" id="GO:0043200">
    <property type="term" value="P:response to amino acid"/>
    <property type="evidence" value="ECO:0007669"/>
    <property type="project" value="TreeGrafter"/>
</dbReference>
<reference evidence="2 3" key="1">
    <citation type="submission" date="2020-07" db="EMBL/GenBank/DDBJ databases">
        <title>Sequencing the genomes of 1000 actinobacteria strains.</title>
        <authorList>
            <person name="Klenk H.-P."/>
        </authorList>
    </citation>
    <scope>NUCLEOTIDE SEQUENCE [LARGE SCALE GENOMIC DNA]</scope>
    <source>
        <strain evidence="2 3">DSM 45763</strain>
    </source>
</reference>
<dbReference type="PANTHER" id="PTHR30154">
    <property type="entry name" value="LEUCINE-RESPONSIVE REGULATORY PROTEIN"/>
    <property type="match status" value="1"/>
</dbReference>
<dbReference type="AlphaFoldDB" id="A0A852UTN9"/>
<comment type="caution">
    <text evidence="2">The sequence shown here is derived from an EMBL/GenBank/DDBJ whole genome shotgun (WGS) entry which is preliminary data.</text>
</comment>
<dbReference type="Gene3D" id="3.30.70.920">
    <property type="match status" value="1"/>
</dbReference>
<keyword evidence="3" id="KW-1185">Reference proteome</keyword>
<dbReference type="InterPro" id="IPR011008">
    <property type="entry name" value="Dimeric_a/b-barrel"/>
</dbReference>
<evidence type="ECO:0000259" key="1">
    <source>
        <dbReference type="Pfam" id="PF01037"/>
    </source>
</evidence>
<accession>A0A852UTN9</accession>
<organism evidence="2 3">
    <name type="scientific">Streptosporangium sandarakinum</name>
    <dbReference type="NCBI Taxonomy" id="1260955"/>
    <lineage>
        <taxon>Bacteria</taxon>
        <taxon>Bacillati</taxon>
        <taxon>Actinomycetota</taxon>
        <taxon>Actinomycetes</taxon>
        <taxon>Streptosporangiales</taxon>
        <taxon>Streptosporangiaceae</taxon>
        <taxon>Streptosporangium</taxon>
    </lineage>
</organism>
<dbReference type="RefSeq" id="WP_179818550.1">
    <property type="nucleotide sequence ID" value="NZ_CP192034.1"/>
</dbReference>
<dbReference type="GO" id="GO:0043565">
    <property type="term" value="F:sequence-specific DNA binding"/>
    <property type="evidence" value="ECO:0007669"/>
    <property type="project" value="TreeGrafter"/>
</dbReference>
<name>A0A852UTN9_9ACTN</name>
<feature type="domain" description="Transcription regulator AsnC/Lrp ligand binding" evidence="1">
    <location>
        <begin position="6"/>
        <end position="77"/>
    </location>
</feature>
<dbReference type="GO" id="GO:0005829">
    <property type="term" value="C:cytosol"/>
    <property type="evidence" value="ECO:0007669"/>
    <property type="project" value="TreeGrafter"/>
</dbReference>
<sequence>MVTAIVHITAEVDRIPEVAQTIAELDGVSEVYSITGEYDLMAMVRVPSYEEIAEVIPGRINKVPGVLHTETNVAFRTYSRHDLDAAFSIGLGESD</sequence>
<dbReference type="Pfam" id="PF01037">
    <property type="entry name" value="AsnC_trans_reg"/>
    <property type="match status" value="1"/>
</dbReference>